<keyword evidence="2" id="KW-1185">Reference proteome</keyword>
<protein>
    <submittedName>
        <fullName evidence="1">Uncharacterized protein</fullName>
    </submittedName>
</protein>
<sequence>MKCEAPPLVVSDALVKQESSYFFKGVPFTGVAIFTESGVVVSKKQFFNGEILGDYNFPYIDIKGLELLDSIIDEEWDGNLQLFHEGKPFNGVVYEIAYDWVCDVRCIIEGWELDGLSQHFQKHDCYSELIYGAGPIQYEYIWNEPSVLSYYKVKVQAGDKRSLKLSFNKENKLRGIYIYKSIDDIFSLNAEVDNSPLKITSFSDIKKLTFDNVIELSLQDVTDVKFTELLPSLLEFPVNTLLVSNISWGVLYELKKNAWLELEELSFHHLVNLTLDEVISFRNDSFKKVKILYKRKLY</sequence>
<dbReference type="RefSeq" id="WP_188727561.1">
    <property type="nucleotide sequence ID" value="NZ_BMIT01000003.1"/>
</dbReference>
<proteinExistence type="predicted"/>
<gene>
    <name evidence="1" type="ORF">GCM10008027_09880</name>
</gene>
<dbReference type="EMBL" id="BMIT01000003">
    <property type="protein sequence ID" value="GGE87012.1"/>
    <property type="molecule type" value="Genomic_DNA"/>
</dbReference>
<name>A0ABQ1T774_9GAMM</name>
<comment type="caution">
    <text evidence="1">The sequence shown here is derived from an EMBL/GenBank/DDBJ whole genome shotgun (WGS) entry which is preliminary data.</text>
</comment>
<evidence type="ECO:0000313" key="2">
    <source>
        <dbReference type="Proteomes" id="UP000638462"/>
    </source>
</evidence>
<accession>A0ABQ1T774</accession>
<evidence type="ECO:0000313" key="1">
    <source>
        <dbReference type="EMBL" id="GGE87012.1"/>
    </source>
</evidence>
<reference evidence="2" key="1">
    <citation type="journal article" date="2019" name="Int. J. Syst. Evol. Microbiol.">
        <title>The Global Catalogue of Microorganisms (GCM) 10K type strain sequencing project: providing services to taxonomists for standard genome sequencing and annotation.</title>
        <authorList>
            <consortium name="The Broad Institute Genomics Platform"/>
            <consortium name="The Broad Institute Genome Sequencing Center for Infectious Disease"/>
            <person name="Wu L."/>
            <person name="Ma J."/>
        </authorList>
    </citation>
    <scope>NUCLEOTIDE SEQUENCE [LARGE SCALE GENOMIC DNA]</scope>
    <source>
        <strain evidence="2">CGMCC 1.15394</strain>
    </source>
</reference>
<dbReference type="Proteomes" id="UP000638462">
    <property type="component" value="Unassembled WGS sequence"/>
</dbReference>
<organism evidence="1 2">
    <name type="scientific">Pseudoalteromonas gelatinilytica</name>
    <dbReference type="NCBI Taxonomy" id="1703256"/>
    <lineage>
        <taxon>Bacteria</taxon>
        <taxon>Pseudomonadati</taxon>
        <taxon>Pseudomonadota</taxon>
        <taxon>Gammaproteobacteria</taxon>
        <taxon>Alteromonadales</taxon>
        <taxon>Pseudoalteromonadaceae</taxon>
        <taxon>Pseudoalteromonas</taxon>
    </lineage>
</organism>